<feature type="signal peptide" evidence="17">
    <location>
        <begin position="1"/>
        <end position="23"/>
    </location>
</feature>
<evidence type="ECO:0000256" key="2">
    <source>
        <dbReference type="ARBA" id="ARBA00004167"/>
    </source>
</evidence>
<evidence type="ECO:0000256" key="10">
    <source>
        <dbReference type="ARBA" id="ARBA00022786"/>
    </source>
</evidence>
<keyword evidence="9 15" id="KW-0863">Zinc-finger</keyword>
<keyword evidence="8 17" id="KW-0732">Signal</keyword>
<evidence type="ECO:0000256" key="5">
    <source>
        <dbReference type="ARBA" id="ARBA00022679"/>
    </source>
</evidence>
<keyword evidence="6 16" id="KW-0812">Transmembrane</keyword>
<dbReference type="Pfam" id="PF13947">
    <property type="entry name" value="GUB_WAK_bind"/>
    <property type="match status" value="1"/>
</dbReference>
<sequence length="369" mass="41345">MTPLNFFFVFLLSFFLHPFFTYGEFCPRVSCGNVSVDFPFRLTNQPDCCGDPNFNLLCTTTNQIIISFPFSGDFMVNTINYSNPYLQLTDPCITKRLLQGFNLTGTPFQPLYTRTYIFSNCSTDSNISVVYPSALFFSCLSSINFLVWGIAKNFYDPSTPVSSCLELAEISVPQHDPGWPFYIDDIPLTWEQPHCHTVPCNYCPSSECSRDKGGLSNGTKYAVIFILGTPISLIAVCIIYYNVRVHCADHRRHQPNVEISGLTSEPQLAGIIVNGLDGSSIEAYPITLLGENMKLPRPNDNTCSICLSEYQAKETIRTIPDCNHYFHASCIDEWLKLNAACPVCRRTPDQDSAHLLTHSTSSFSSRPSL</sequence>
<dbReference type="GO" id="GO:0030247">
    <property type="term" value="F:polysaccharide binding"/>
    <property type="evidence" value="ECO:0007669"/>
    <property type="project" value="InterPro"/>
</dbReference>
<gene>
    <name evidence="19" type="ORF">B456_003G080000</name>
</gene>
<comment type="pathway">
    <text evidence="3">Protein modification; protein ubiquitination.</text>
</comment>
<reference evidence="19 20" key="1">
    <citation type="journal article" date="2012" name="Nature">
        <title>Repeated polyploidization of Gossypium genomes and the evolution of spinnable cotton fibres.</title>
        <authorList>
            <person name="Paterson A.H."/>
            <person name="Wendel J.F."/>
            <person name="Gundlach H."/>
            <person name="Guo H."/>
            <person name="Jenkins J."/>
            <person name="Jin D."/>
            <person name="Llewellyn D."/>
            <person name="Showmaker K.C."/>
            <person name="Shu S."/>
            <person name="Udall J."/>
            <person name="Yoo M.J."/>
            <person name="Byers R."/>
            <person name="Chen W."/>
            <person name="Doron-Faigenboim A."/>
            <person name="Duke M.V."/>
            <person name="Gong L."/>
            <person name="Grimwood J."/>
            <person name="Grover C."/>
            <person name="Grupp K."/>
            <person name="Hu G."/>
            <person name="Lee T.H."/>
            <person name="Li J."/>
            <person name="Lin L."/>
            <person name="Liu T."/>
            <person name="Marler B.S."/>
            <person name="Page J.T."/>
            <person name="Roberts A.W."/>
            <person name="Romanel E."/>
            <person name="Sanders W.S."/>
            <person name="Szadkowski E."/>
            <person name="Tan X."/>
            <person name="Tang H."/>
            <person name="Xu C."/>
            <person name="Wang J."/>
            <person name="Wang Z."/>
            <person name="Zhang D."/>
            <person name="Zhang L."/>
            <person name="Ashrafi H."/>
            <person name="Bedon F."/>
            <person name="Bowers J.E."/>
            <person name="Brubaker C.L."/>
            <person name="Chee P.W."/>
            <person name="Das S."/>
            <person name="Gingle A.R."/>
            <person name="Haigler C.H."/>
            <person name="Harker D."/>
            <person name="Hoffmann L.V."/>
            <person name="Hovav R."/>
            <person name="Jones D.C."/>
            <person name="Lemke C."/>
            <person name="Mansoor S."/>
            <person name="ur Rahman M."/>
            <person name="Rainville L.N."/>
            <person name="Rambani A."/>
            <person name="Reddy U.K."/>
            <person name="Rong J.K."/>
            <person name="Saranga Y."/>
            <person name="Scheffler B.E."/>
            <person name="Scheffler J.A."/>
            <person name="Stelly D.M."/>
            <person name="Triplett B.A."/>
            <person name="Van Deynze A."/>
            <person name="Vaslin M.F."/>
            <person name="Waghmare V.N."/>
            <person name="Walford S.A."/>
            <person name="Wright R.J."/>
            <person name="Zaki E.A."/>
            <person name="Zhang T."/>
            <person name="Dennis E.S."/>
            <person name="Mayer K.F."/>
            <person name="Peterson D.G."/>
            <person name="Rokhsar D.S."/>
            <person name="Wang X."/>
            <person name="Schmutz J."/>
        </authorList>
    </citation>
    <scope>NUCLEOTIDE SEQUENCE [LARGE SCALE GENOMIC DNA]</scope>
</reference>
<dbReference type="OrthoDB" id="8062037at2759"/>
<dbReference type="InterPro" id="IPR046948">
    <property type="entry name" value="ATL20-22-like"/>
</dbReference>
<dbReference type="CDD" id="cd16461">
    <property type="entry name" value="RING-H2_EL5-like"/>
    <property type="match status" value="1"/>
</dbReference>
<evidence type="ECO:0000256" key="9">
    <source>
        <dbReference type="ARBA" id="ARBA00022771"/>
    </source>
</evidence>
<evidence type="ECO:0000256" key="3">
    <source>
        <dbReference type="ARBA" id="ARBA00004906"/>
    </source>
</evidence>
<dbReference type="PANTHER" id="PTHR46279">
    <property type="entry name" value="RING/U-BOX SUPERFAMILY PROTEIN"/>
    <property type="match status" value="1"/>
</dbReference>
<dbReference type="PANTHER" id="PTHR46279:SF6">
    <property type="entry name" value="RING-TYPE E3 UBIQUITIN TRANSFERASE"/>
    <property type="match status" value="1"/>
</dbReference>
<keyword evidence="10" id="KW-0833">Ubl conjugation pathway</keyword>
<evidence type="ECO:0000256" key="17">
    <source>
        <dbReference type="SAM" id="SignalP"/>
    </source>
</evidence>
<dbReference type="eggNOG" id="KOG0800">
    <property type="taxonomic scope" value="Eukaryota"/>
</dbReference>
<evidence type="ECO:0000256" key="14">
    <source>
        <dbReference type="ARBA" id="ARBA00024209"/>
    </source>
</evidence>
<dbReference type="GO" id="GO:0008270">
    <property type="term" value="F:zinc ion binding"/>
    <property type="evidence" value="ECO:0007669"/>
    <property type="project" value="UniProtKB-KW"/>
</dbReference>
<evidence type="ECO:0000256" key="4">
    <source>
        <dbReference type="ARBA" id="ARBA00012483"/>
    </source>
</evidence>
<keyword evidence="13 16" id="KW-0472">Membrane</keyword>
<protein>
    <recommendedName>
        <fullName evidence="4">RING-type E3 ubiquitin transferase</fullName>
        <ecNumber evidence="4">2.3.2.27</ecNumber>
    </recommendedName>
</protein>
<feature type="chain" id="PRO_5002261952" description="RING-type E3 ubiquitin transferase" evidence="17">
    <location>
        <begin position="24"/>
        <end position="369"/>
    </location>
</feature>
<feature type="domain" description="RING-type" evidence="18">
    <location>
        <begin position="303"/>
        <end position="345"/>
    </location>
</feature>
<keyword evidence="7" id="KW-0479">Metal-binding</keyword>
<evidence type="ECO:0000256" key="16">
    <source>
        <dbReference type="SAM" id="Phobius"/>
    </source>
</evidence>
<comment type="catalytic activity">
    <reaction evidence="1">
        <text>S-ubiquitinyl-[E2 ubiquitin-conjugating enzyme]-L-cysteine + [acceptor protein]-L-lysine = [E2 ubiquitin-conjugating enzyme]-L-cysteine + N(6)-ubiquitinyl-[acceptor protein]-L-lysine.</text>
        <dbReference type="EC" id="2.3.2.27"/>
    </reaction>
</comment>
<keyword evidence="12 16" id="KW-1133">Transmembrane helix</keyword>
<dbReference type="OMA" id="FMVNTIN"/>
<evidence type="ECO:0000256" key="12">
    <source>
        <dbReference type="ARBA" id="ARBA00022989"/>
    </source>
</evidence>
<dbReference type="EMBL" id="CM001742">
    <property type="protein sequence ID" value="KJB18976.1"/>
    <property type="molecule type" value="Genomic_DNA"/>
</dbReference>
<name>A0A0D2QPX0_GOSRA</name>
<evidence type="ECO:0000256" key="11">
    <source>
        <dbReference type="ARBA" id="ARBA00022833"/>
    </source>
</evidence>
<evidence type="ECO:0000259" key="18">
    <source>
        <dbReference type="PROSITE" id="PS50089"/>
    </source>
</evidence>
<dbReference type="EC" id="2.3.2.27" evidence="4"/>
<feature type="transmembrane region" description="Helical" evidence="16">
    <location>
        <begin position="221"/>
        <end position="243"/>
    </location>
</feature>
<dbReference type="InterPro" id="IPR001841">
    <property type="entry name" value="Znf_RING"/>
</dbReference>
<evidence type="ECO:0000256" key="15">
    <source>
        <dbReference type="PROSITE-ProRule" id="PRU00175"/>
    </source>
</evidence>
<keyword evidence="11" id="KW-0862">Zinc</keyword>
<organism evidence="19 20">
    <name type="scientific">Gossypium raimondii</name>
    <name type="common">Peruvian cotton</name>
    <name type="synonym">Gossypium klotzschianum subsp. raimondii</name>
    <dbReference type="NCBI Taxonomy" id="29730"/>
    <lineage>
        <taxon>Eukaryota</taxon>
        <taxon>Viridiplantae</taxon>
        <taxon>Streptophyta</taxon>
        <taxon>Embryophyta</taxon>
        <taxon>Tracheophyta</taxon>
        <taxon>Spermatophyta</taxon>
        <taxon>Magnoliopsida</taxon>
        <taxon>eudicotyledons</taxon>
        <taxon>Gunneridae</taxon>
        <taxon>Pentapetalae</taxon>
        <taxon>rosids</taxon>
        <taxon>malvids</taxon>
        <taxon>Malvales</taxon>
        <taxon>Malvaceae</taxon>
        <taxon>Malvoideae</taxon>
        <taxon>Gossypium</taxon>
    </lineage>
</organism>
<keyword evidence="5" id="KW-0808">Transferase</keyword>
<evidence type="ECO:0000256" key="8">
    <source>
        <dbReference type="ARBA" id="ARBA00022729"/>
    </source>
</evidence>
<dbReference type="KEGG" id="gra:105788222"/>
<dbReference type="Proteomes" id="UP000032304">
    <property type="component" value="Chromosome 3"/>
</dbReference>
<dbReference type="Pfam" id="PF13639">
    <property type="entry name" value="zf-RING_2"/>
    <property type="match status" value="1"/>
</dbReference>
<dbReference type="InterPro" id="IPR013083">
    <property type="entry name" value="Znf_RING/FYVE/PHD"/>
</dbReference>
<evidence type="ECO:0000256" key="1">
    <source>
        <dbReference type="ARBA" id="ARBA00000900"/>
    </source>
</evidence>
<evidence type="ECO:0000256" key="13">
    <source>
        <dbReference type="ARBA" id="ARBA00023136"/>
    </source>
</evidence>
<dbReference type="Gene3D" id="3.30.40.10">
    <property type="entry name" value="Zinc/RING finger domain, C3HC4 (zinc finger)"/>
    <property type="match status" value="1"/>
</dbReference>
<accession>A0A0D2QPX0</accession>
<dbReference type="Gramene" id="KJB18976">
    <property type="protein sequence ID" value="KJB18976"/>
    <property type="gene ID" value="B456_003G080000"/>
</dbReference>
<dbReference type="SMART" id="SM00184">
    <property type="entry name" value="RING"/>
    <property type="match status" value="1"/>
</dbReference>
<evidence type="ECO:0000313" key="20">
    <source>
        <dbReference type="Proteomes" id="UP000032304"/>
    </source>
</evidence>
<dbReference type="PROSITE" id="PS50089">
    <property type="entry name" value="ZF_RING_2"/>
    <property type="match status" value="1"/>
</dbReference>
<dbReference type="SUPFAM" id="SSF57850">
    <property type="entry name" value="RING/U-box"/>
    <property type="match status" value="1"/>
</dbReference>
<evidence type="ECO:0000256" key="6">
    <source>
        <dbReference type="ARBA" id="ARBA00022692"/>
    </source>
</evidence>
<keyword evidence="20" id="KW-1185">Reference proteome</keyword>
<comment type="similarity">
    <text evidence="14">Belongs to the RING-type zinc finger family. ATL subfamily.</text>
</comment>
<proteinExistence type="inferred from homology"/>
<comment type="subcellular location">
    <subcellularLocation>
        <location evidence="2">Membrane</location>
        <topology evidence="2">Single-pass membrane protein</topology>
    </subcellularLocation>
</comment>
<dbReference type="GO" id="GO:0016020">
    <property type="term" value="C:membrane"/>
    <property type="evidence" value="ECO:0007669"/>
    <property type="project" value="UniProtKB-SubCell"/>
</dbReference>
<evidence type="ECO:0000256" key="7">
    <source>
        <dbReference type="ARBA" id="ARBA00022723"/>
    </source>
</evidence>
<dbReference type="GO" id="GO:0061630">
    <property type="term" value="F:ubiquitin protein ligase activity"/>
    <property type="evidence" value="ECO:0007669"/>
    <property type="project" value="UniProtKB-EC"/>
</dbReference>
<dbReference type="AlphaFoldDB" id="A0A0D2QPX0"/>
<evidence type="ECO:0000313" key="19">
    <source>
        <dbReference type="EMBL" id="KJB18976.1"/>
    </source>
</evidence>
<dbReference type="InterPro" id="IPR025287">
    <property type="entry name" value="WAK_GUB"/>
</dbReference>